<gene>
    <name evidence="1" type="ORF">BamIOP4010DRAFT_2229</name>
</gene>
<proteinExistence type="predicted"/>
<dbReference type="EMBL" id="ABLC01000042">
    <property type="protein sequence ID" value="EDT04260.1"/>
    <property type="molecule type" value="Genomic_DNA"/>
</dbReference>
<dbReference type="Proteomes" id="UP000005463">
    <property type="component" value="Unassembled WGS sequence"/>
</dbReference>
<evidence type="ECO:0000313" key="1">
    <source>
        <dbReference type="EMBL" id="EDT04260.1"/>
    </source>
</evidence>
<dbReference type="PATRIC" id="fig|396596.7.peg.5573"/>
<protein>
    <submittedName>
        <fullName evidence="1">Uncharacterized protein</fullName>
    </submittedName>
</protein>
<reference evidence="1 2" key="1">
    <citation type="submission" date="2008-03" db="EMBL/GenBank/DDBJ databases">
        <title>Sequencing of the draft genome and assembly of Burkholderia ambifaria IOP40-10.</title>
        <authorList>
            <consortium name="US DOE Joint Genome Institute (JGI-PGF)"/>
            <person name="Copeland A."/>
            <person name="Lucas S."/>
            <person name="Lapidus A."/>
            <person name="Glavina del Rio T."/>
            <person name="Dalin E."/>
            <person name="Tice H."/>
            <person name="Bruce D."/>
            <person name="Goodwin L."/>
            <person name="Pitluck S."/>
            <person name="Larimer F."/>
            <person name="Land M.L."/>
            <person name="Hauser L."/>
            <person name="Tiedje J."/>
            <person name="Richardson P."/>
        </authorList>
    </citation>
    <scope>NUCLEOTIDE SEQUENCE [LARGE SCALE GENOMIC DNA]</scope>
    <source>
        <strain evidence="1 2">IOP40-10</strain>
    </source>
</reference>
<sequence>MHDAEPLGHSAHLGLLDAAELNGKYLAEIAVRINEAAQIYADLEDSAEVRHG</sequence>
<dbReference type="AlphaFoldDB" id="B1FDX0"/>
<evidence type="ECO:0000313" key="2">
    <source>
        <dbReference type="Proteomes" id="UP000005463"/>
    </source>
</evidence>
<organism evidence="1 2">
    <name type="scientific">Burkholderia ambifaria IOP40-10</name>
    <dbReference type="NCBI Taxonomy" id="396596"/>
    <lineage>
        <taxon>Bacteria</taxon>
        <taxon>Pseudomonadati</taxon>
        <taxon>Pseudomonadota</taxon>
        <taxon>Betaproteobacteria</taxon>
        <taxon>Burkholderiales</taxon>
        <taxon>Burkholderiaceae</taxon>
        <taxon>Burkholderia</taxon>
        <taxon>Burkholderia cepacia complex</taxon>
    </lineage>
</organism>
<accession>B1FDX0</accession>
<comment type="caution">
    <text evidence="1">The sequence shown here is derived from an EMBL/GenBank/DDBJ whole genome shotgun (WGS) entry which is preliminary data.</text>
</comment>
<name>B1FDX0_9BURK</name>